<dbReference type="InterPro" id="IPR007864">
    <property type="entry name" value="UreE_C_dom"/>
</dbReference>
<dbReference type="GO" id="GO:0065003">
    <property type="term" value="P:protein-containing complex assembly"/>
    <property type="evidence" value="ECO:0007669"/>
    <property type="project" value="InterPro"/>
</dbReference>
<keyword evidence="3" id="KW-0533">Nickel</keyword>
<dbReference type="SUPFAM" id="SSF69737">
    <property type="entry name" value="Urease metallochaperone UreE, C-terminal domain"/>
    <property type="match status" value="1"/>
</dbReference>
<dbReference type="Pfam" id="PF05194">
    <property type="entry name" value="UreE_C"/>
    <property type="match status" value="1"/>
</dbReference>
<dbReference type="AlphaFoldDB" id="A0A856MFX4"/>
<dbReference type="GO" id="GO:0016151">
    <property type="term" value="F:nickel cation binding"/>
    <property type="evidence" value="ECO:0007669"/>
    <property type="project" value="InterPro"/>
</dbReference>
<dbReference type="GO" id="GO:0006457">
    <property type="term" value="P:protein folding"/>
    <property type="evidence" value="ECO:0007669"/>
    <property type="project" value="InterPro"/>
</dbReference>
<sequence>MTELAEIYLGNSKENVSLSERIEKARFSALCLEVHISQTDSRKGRIHAHTTTGAAVGIVKSRDWALREGDVLETEEGKLLLVHLQEQKVMVLSFTKPVTEHPIELIHLGHVLGNHHWPIIVQDGKLYVQLAADVEVMESTVRDFQIPGLEIDFELRSPQQHLDFSPHSHHDHGS</sequence>
<dbReference type="InterPro" id="IPR012406">
    <property type="entry name" value="UreE"/>
</dbReference>
<evidence type="ECO:0000256" key="4">
    <source>
        <dbReference type="ARBA" id="ARBA00023186"/>
    </source>
</evidence>
<dbReference type="InterPro" id="IPR036118">
    <property type="entry name" value="UreE_N_sf"/>
</dbReference>
<evidence type="ECO:0000313" key="7">
    <source>
        <dbReference type="Proteomes" id="UP000503129"/>
    </source>
</evidence>
<reference evidence="6 7" key="1">
    <citation type="submission" date="2018-06" db="EMBL/GenBank/DDBJ databases">
        <title>Comparative genomics of Brasilonema spp. strains.</title>
        <authorList>
            <person name="Alvarenga D.O."/>
            <person name="Fiore M.F."/>
            <person name="Varani A.M."/>
        </authorList>
    </citation>
    <scope>NUCLEOTIDE SEQUENCE [LARGE SCALE GENOMIC DNA]</scope>
    <source>
        <strain evidence="6 7">CENA114</strain>
    </source>
</reference>
<dbReference type="Pfam" id="PF02814">
    <property type="entry name" value="UreE_N"/>
    <property type="match status" value="1"/>
</dbReference>
<dbReference type="GO" id="GO:0019627">
    <property type="term" value="P:urea metabolic process"/>
    <property type="evidence" value="ECO:0007669"/>
    <property type="project" value="InterPro"/>
</dbReference>
<dbReference type="RefSeq" id="WP_171975843.1">
    <property type="nucleotide sequence ID" value="NZ_CAWOXK010000001.1"/>
</dbReference>
<dbReference type="KEGG" id="bsen:DP114_08030"/>
<evidence type="ECO:0000256" key="1">
    <source>
        <dbReference type="ARBA" id="ARBA00004496"/>
    </source>
</evidence>
<dbReference type="EMBL" id="CP030118">
    <property type="protein sequence ID" value="QDL07856.1"/>
    <property type="molecule type" value="Genomic_DNA"/>
</dbReference>
<dbReference type="Gene3D" id="2.60.260.20">
    <property type="entry name" value="Urease metallochaperone UreE, N-terminal domain"/>
    <property type="match status" value="1"/>
</dbReference>
<protein>
    <submittedName>
        <fullName evidence="6">Urease accessory protein UreE</fullName>
    </submittedName>
</protein>
<comment type="subcellular location">
    <subcellularLocation>
        <location evidence="1">Cytoplasm</location>
    </subcellularLocation>
</comment>
<keyword evidence="4" id="KW-0143">Chaperone</keyword>
<proteinExistence type="predicted"/>
<dbReference type="SMART" id="SM00988">
    <property type="entry name" value="UreE_N"/>
    <property type="match status" value="1"/>
</dbReference>
<evidence type="ECO:0000256" key="2">
    <source>
        <dbReference type="ARBA" id="ARBA00022490"/>
    </source>
</evidence>
<dbReference type="Proteomes" id="UP000503129">
    <property type="component" value="Chromosome"/>
</dbReference>
<keyword evidence="2" id="KW-0963">Cytoplasm</keyword>
<evidence type="ECO:0000313" key="6">
    <source>
        <dbReference type="EMBL" id="QDL07856.1"/>
    </source>
</evidence>
<dbReference type="PIRSF" id="PIRSF036402">
    <property type="entry name" value="Ureas_acces_UreE"/>
    <property type="match status" value="1"/>
</dbReference>
<organism evidence="6 7">
    <name type="scientific">Brasilonema sennae CENA114</name>
    <dbReference type="NCBI Taxonomy" id="415709"/>
    <lineage>
        <taxon>Bacteria</taxon>
        <taxon>Bacillati</taxon>
        <taxon>Cyanobacteriota</taxon>
        <taxon>Cyanophyceae</taxon>
        <taxon>Nostocales</taxon>
        <taxon>Scytonemataceae</taxon>
        <taxon>Brasilonema</taxon>
        <taxon>Bromeliae group (in: Brasilonema)</taxon>
    </lineage>
</organism>
<accession>A0A856MFX4</accession>
<feature type="domain" description="UreE urease accessory N-terminal" evidence="5">
    <location>
        <begin position="15"/>
        <end position="80"/>
    </location>
</feature>
<gene>
    <name evidence="6" type="ORF">DP114_08030</name>
</gene>
<name>A0A856MFX4_9CYAN</name>
<dbReference type="SUPFAM" id="SSF69287">
    <property type="entry name" value="Urease metallochaperone UreE, N-terminal domain"/>
    <property type="match status" value="1"/>
</dbReference>
<dbReference type="InterPro" id="IPR004029">
    <property type="entry name" value="UreE_N"/>
</dbReference>
<keyword evidence="7" id="KW-1185">Reference proteome</keyword>
<evidence type="ECO:0000256" key="3">
    <source>
        <dbReference type="ARBA" id="ARBA00022596"/>
    </source>
</evidence>
<dbReference type="GO" id="GO:0005737">
    <property type="term" value="C:cytoplasm"/>
    <property type="evidence" value="ECO:0007669"/>
    <property type="project" value="UniProtKB-SubCell"/>
</dbReference>
<evidence type="ECO:0000259" key="5">
    <source>
        <dbReference type="SMART" id="SM00988"/>
    </source>
</evidence>